<feature type="transmembrane region" description="Helical" evidence="1">
    <location>
        <begin position="230"/>
        <end position="247"/>
    </location>
</feature>
<feature type="transmembrane region" description="Helical" evidence="1">
    <location>
        <begin position="39"/>
        <end position="62"/>
    </location>
</feature>
<proteinExistence type="predicted"/>
<feature type="transmembrane region" description="Helical" evidence="1">
    <location>
        <begin position="107"/>
        <end position="126"/>
    </location>
</feature>
<keyword evidence="3" id="KW-1185">Reference proteome</keyword>
<dbReference type="SUPFAM" id="SSF103473">
    <property type="entry name" value="MFS general substrate transporter"/>
    <property type="match status" value="1"/>
</dbReference>
<evidence type="ECO:0000256" key="1">
    <source>
        <dbReference type="SAM" id="Phobius"/>
    </source>
</evidence>
<dbReference type="PANTHER" id="PTHR23530">
    <property type="entry name" value="TRANSPORT PROTEIN-RELATED"/>
    <property type="match status" value="1"/>
</dbReference>
<reference evidence="2 3" key="1">
    <citation type="submission" date="2020-08" db="EMBL/GenBank/DDBJ databases">
        <title>Sequencing the genomes of 1000 actinobacteria strains.</title>
        <authorList>
            <person name="Klenk H.-P."/>
        </authorList>
    </citation>
    <scope>NUCLEOTIDE SEQUENCE [LARGE SCALE GENOMIC DNA]</scope>
    <source>
        <strain evidence="2 3">DSM 44551</strain>
    </source>
</reference>
<dbReference type="InterPro" id="IPR053160">
    <property type="entry name" value="MFS_DHA3_Transporter"/>
</dbReference>
<sequence length="349" mass="34537">MPTGVLADTLPRRALLTAAPLFSAAGFALWTLVPAYPAFAAGFVLWAAGLALVSGTLQALVYDELAAIGATGSYARLIGRSRALGTAGIALSTALAAPVMAAGGYLAVGAGSVLAMLAAVPVALSFPRARRTAGPEEDGEEAAPEAAGPWRRRYAAVLGTALGEARRSAAVRTGLVAMAVLMGATALDEFLPLLAGSLTADPAAVPLLLAPAALLAAAGEWLAGRGAGRAAPVLAAAAVLLAAGALVGHPAGMVLVGAAFGAFEWASVAAETRVQHAVAGPARATVLSVGGLGAEAVAVLAYAGYGLGSQAAGPGVLFALAAPVFLVIAPLLRSRTGPGGARRDRYWRR</sequence>
<feature type="transmembrane region" description="Helical" evidence="1">
    <location>
        <begin position="175"/>
        <end position="197"/>
    </location>
</feature>
<feature type="transmembrane region" description="Helical" evidence="1">
    <location>
        <begin position="203"/>
        <end position="223"/>
    </location>
</feature>
<dbReference type="EMBL" id="JACHDB010000001">
    <property type="protein sequence ID" value="MBB5432193.1"/>
    <property type="molecule type" value="Genomic_DNA"/>
</dbReference>
<accession>A0A7W8QKM9</accession>
<dbReference type="Proteomes" id="UP000572635">
    <property type="component" value="Unassembled WGS sequence"/>
</dbReference>
<keyword evidence="1" id="KW-0812">Transmembrane</keyword>
<feature type="transmembrane region" description="Helical" evidence="1">
    <location>
        <begin position="14"/>
        <end position="33"/>
    </location>
</feature>
<comment type="caution">
    <text evidence="2">The sequence shown here is derived from an EMBL/GenBank/DDBJ whole genome shotgun (WGS) entry which is preliminary data.</text>
</comment>
<organism evidence="2 3">
    <name type="scientific">Nocardiopsis composta</name>
    <dbReference type="NCBI Taxonomy" id="157465"/>
    <lineage>
        <taxon>Bacteria</taxon>
        <taxon>Bacillati</taxon>
        <taxon>Actinomycetota</taxon>
        <taxon>Actinomycetes</taxon>
        <taxon>Streptosporangiales</taxon>
        <taxon>Nocardiopsidaceae</taxon>
        <taxon>Nocardiopsis</taxon>
    </lineage>
</organism>
<feature type="transmembrane region" description="Helical" evidence="1">
    <location>
        <begin position="311"/>
        <end position="332"/>
    </location>
</feature>
<dbReference type="AlphaFoldDB" id="A0A7W8QKM9"/>
<feature type="transmembrane region" description="Helical" evidence="1">
    <location>
        <begin position="83"/>
        <end position="101"/>
    </location>
</feature>
<keyword evidence="1" id="KW-0472">Membrane</keyword>
<evidence type="ECO:0008006" key="4">
    <source>
        <dbReference type="Google" id="ProtNLM"/>
    </source>
</evidence>
<keyword evidence="1" id="KW-1133">Transmembrane helix</keyword>
<dbReference type="InterPro" id="IPR036259">
    <property type="entry name" value="MFS_trans_sf"/>
</dbReference>
<evidence type="ECO:0000313" key="2">
    <source>
        <dbReference type="EMBL" id="MBB5432193.1"/>
    </source>
</evidence>
<gene>
    <name evidence="2" type="ORF">HDA36_002277</name>
</gene>
<evidence type="ECO:0000313" key="3">
    <source>
        <dbReference type="Proteomes" id="UP000572635"/>
    </source>
</evidence>
<dbReference type="Gene3D" id="1.20.1250.20">
    <property type="entry name" value="MFS general substrate transporter like domains"/>
    <property type="match status" value="1"/>
</dbReference>
<name>A0A7W8QKM9_9ACTN</name>
<dbReference type="PANTHER" id="PTHR23530:SF1">
    <property type="entry name" value="PERMEASE, MAJOR FACILITATOR SUPERFAMILY-RELATED"/>
    <property type="match status" value="1"/>
</dbReference>
<protein>
    <recommendedName>
        <fullName evidence="4">MFS transporter</fullName>
    </recommendedName>
</protein>